<organism evidence="2 3">
    <name type="scientific">Parazoarcus communis</name>
    <dbReference type="NCBI Taxonomy" id="41977"/>
    <lineage>
        <taxon>Bacteria</taxon>
        <taxon>Pseudomonadati</taxon>
        <taxon>Pseudomonadota</taxon>
        <taxon>Betaproteobacteria</taxon>
        <taxon>Rhodocyclales</taxon>
        <taxon>Zoogloeaceae</taxon>
        <taxon>Parazoarcus</taxon>
    </lineage>
</organism>
<keyword evidence="1" id="KW-0812">Transmembrane</keyword>
<dbReference type="Proteomes" id="UP000244930">
    <property type="component" value="Chromosome"/>
</dbReference>
<evidence type="ECO:0000313" key="3">
    <source>
        <dbReference type="Proteomes" id="UP000244930"/>
    </source>
</evidence>
<keyword evidence="3" id="KW-1185">Reference proteome</keyword>
<dbReference type="EMBL" id="CP022187">
    <property type="protein sequence ID" value="AWI75895.1"/>
    <property type="molecule type" value="Genomic_DNA"/>
</dbReference>
<proteinExistence type="predicted"/>
<keyword evidence="1" id="KW-1133">Transmembrane helix</keyword>
<evidence type="ECO:0000313" key="2">
    <source>
        <dbReference type="EMBL" id="AWI75895.1"/>
    </source>
</evidence>
<keyword evidence="1" id="KW-0472">Membrane</keyword>
<gene>
    <name evidence="2" type="ORF">CEW83_12260</name>
</gene>
<protein>
    <submittedName>
        <fullName evidence="2">Uncharacterized protein</fullName>
    </submittedName>
</protein>
<dbReference type="KEGG" id="acom:CEW83_12260"/>
<name>A0A2U8GTR7_9RHOO</name>
<sequence length="140" mass="15322">MLPDADPALSLEWSTLQDNHERYERGLMWLKLLSVTLSAIALISGSAAHWMAFLVAVLWAQEAILRTFQARLSVRILRIEALVREGADTTAACQLHSEWEAARGSTAGLIAEYARNALRPTVAFPHAVLVLALGGMSLLD</sequence>
<reference evidence="2 3" key="1">
    <citation type="submission" date="2017-06" db="EMBL/GenBank/DDBJ databases">
        <title>Azoarcus.</title>
        <authorList>
            <person name="Woo J.-H."/>
            <person name="Kim H.-S."/>
        </authorList>
    </citation>
    <scope>NUCLEOTIDE SEQUENCE [LARGE SCALE GENOMIC DNA]</scope>
    <source>
        <strain evidence="2 3">TSPY31</strain>
    </source>
</reference>
<feature type="transmembrane region" description="Helical" evidence="1">
    <location>
        <begin position="32"/>
        <end position="59"/>
    </location>
</feature>
<evidence type="ECO:0000256" key="1">
    <source>
        <dbReference type="SAM" id="Phobius"/>
    </source>
</evidence>
<dbReference type="AlphaFoldDB" id="A0A2U8GTR7"/>
<dbReference type="RefSeq" id="WP_108949598.1">
    <property type="nucleotide sequence ID" value="NZ_CP022187.1"/>
</dbReference>
<feature type="transmembrane region" description="Helical" evidence="1">
    <location>
        <begin position="122"/>
        <end position="139"/>
    </location>
</feature>
<accession>A0A2U8GTR7</accession>